<gene>
    <name evidence="1" type="ORF">J2S17_001010</name>
</gene>
<reference evidence="1 2" key="1">
    <citation type="submission" date="2023-07" db="EMBL/GenBank/DDBJ databases">
        <title>Genomic Encyclopedia of Type Strains, Phase IV (KMG-IV): sequencing the most valuable type-strain genomes for metagenomic binning, comparative biology and taxonomic classification.</title>
        <authorList>
            <person name="Goeker M."/>
        </authorList>
    </citation>
    <scope>NUCLEOTIDE SEQUENCE [LARGE SCALE GENOMIC DNA]</scope>
    <source>
        <strain evidence="1 2">DSM 23494</strain>
    </source>
</reference>
<dbReference type="EMBL" id="JAUSUB010000003">
    <property type="protein sequence ID" value="MDQ0269140.1"/>
    <property type="molecule type" value="Genomic_DNA"/>
</dbReference>
<dbReference type="InterPro" id="IPR058890">
    <property type="entry name" value="YwtC-like"/>
</dbReference>
<sequence>MKSLFKRLLPYIFVFSIFFIVVGVSQTDTLSEDERAEINSQLLKIEVEESNEIVNH</sequence>
<protein>
    <submittedName>
        <fullName evidence="1">Membrane protein YgcG</fullName>
    </submittedName>
</protein>
<evidence type="ECO:0000313" key="1">
    <source>
        <dbReference type="EMBL" id="MDQ0269140.1"/>
    </source>
</evidence>
<evidence type="ECO:0000313" key="2">
    <source>
        <dbReference type="Proteomes" id="UP001238088"/>
    </source>
</evidence>
<organism evidence="1 2">
    <name type="scientific">Cytobacillus purgationiresistens</name>
    <dbReference type="NCBI Taxonomy" id="863449"/>
    <lineage>
        <taxon>Bacteria</taxon>
        <taxon>Bacillati</taxon>
        <taxon>Bacillota</taxon>
        <taxon>Bacilli</taxon>
        <taxon>Bacillales</taxon>
        <taxon>Bacillaceae</taxon>
        <taxon>Cytobacillus</taxon>
    </lineage>
</organism>
<name>A0ABU0AD07_9BACI</name>
<keyword evidence="2" id="KW-1185">Reference proteome</keyword>
<dbReference type="Pfam" id="PF26359">
    <property type="entry name" value="YwtC"/>
    <property type="match status" value="1"/>
</dbReference>
<accession>A0ABU0AD07</accession>
<dbReference type="Proteomes" id="UP001238088">
    <property type="component" value="Unassembled WGS sequence"/>
</dbReference>
<proteinExistence type="predicted"/>
<comment type="caution">
    <text evidence="1">The sequence shown here is derived from an EMBL/GenBank/DDBJ whole genome shotgun (WGS) entry which is preliminary data.</text>
</comment>